<dbReference type="Gramene" id="KRH10650">
    <property type="protein sequence ID" value="KRH10650"/>
    <property type="gene ID" value="GLYMA_15G060500"/>
</dbReference>
<dbReference type="AlphaFoldDB" id="A0A0R0FWN4"/>
<dbReference type="InParanoid" id="A0A0R0FWN4"/>
<organism evidence="2">
    <name type="scientific">Glycine max</name>
    <name type="common">Soybean</name>
    <name type="synonym">Glycine hispida</name>
    <dbReference type="NCBI Taxonomy" id="3847"/>
    <lineage>
        <taxon>Eukaryota</taxon>
        <taxon>Viridiplantae</taxon>
        <taxon>Streptophyta</taxon>
        <taxon>Embryophyta</taxon>
        <taxon>Tracheophyta</taxon>
        <taxon>Spermatophyta</taxon>
        <taxon>Magnoliopsida</taxon>
        <taxon>eudicotyledons</taxon>
        <taxon>Gunneridae</taxon>
        <taxon>Pentapetalae</taxon>
        <taxon>rosids</taxon>
        <taxon>fabids</taxon>
        <taxon>Fabales</taxon>
        <taxon>Fabaceae</taxon>
        <taxon>Papilionoideae</taxon>
        <taxon>50 kb inversion clade</taxon>
        <taxon>NPAAA clade</taxon>
        <taxon>indigoferoid/millettioid clade</taxon>
        <taxon>Phaseoleae</taxon>
        <taxon>Glycine</taxon>
        <taxon>Glycine subgen. Soja</taxon>
    </lineage>
</organism>
<accession>A0A0R0FWN4</accession>
<sequence length="103" mass="10940">MFPTATSSRKTSSSMSLTTSRSPTSTAGTPAFPLTTPTFPSCVVVSLTSEIHGHSQTCQTLTISQSPIFVASNLWVPNSPNPHQSHIHISHKPLTLNLIGSLL</sequence>
<gene>
    <name evidence="2" type="ORF">GLYMA_15G060500</name>
</gene>
<evidence type="ECO:0000313" key="4">
    <source>
        <dbReference type="Proteomes" id="UP000008827"/>
    </source>
</evidence>
<dbReference type="Proteomes" id="UP000008827">
    <property type="component" value="Chromosome 15"/>
</dbReference>
<dbReference type="EMBL" id="CM000848">
    <property type="protein sequence ID" value="KRH10650.1"/>
    <property type="molecule type" value="Genomic_DNA"/>
</dbReference>
<evidence type="ECO:0000256" key="1">
    <source>
        <dbReference type="SAM" id="MobiDB-lite"/>
    </source>
</evidence>
<evidence type="ECO:0000313" key="2">
    <source>
        <dbReference type="EMBL" id="KRH10650.1"/>
    </source>
</evidence>
<reference evidence="2" key="3">
    <citation type="submission" date="2018-07" db="EMBL/GenBank/DDBJ databases">
        <title>WGS assembly of Glycine max.</title>
        <authorList>
            <person name="Schmutz J."/>
            <person name="Cannon S."/>
            <person name="Schlueter J."/>
            <person name="Ma J."/>
            <person name="Mitros T."/>
            <person name="Nelson W."/>
            <person name="Hyten D."/>
            <person name="Song Q."/>
            <person name="Thelen J."/>
            <person name="Cheng J."/>
            <person name="Xu D."/>
            <person name="Hellsten U."/>
            <person name="May G."/>
            <person name="Yu Y."/>
            <person name="Sakurai T."/>
            <person name="Umezawa T."/>
            <person name="Bhattacharyya M."/>
            <person name="Sandhu D."/>
            <person name="Valliyodan B."/>
            <person name="Lindquist E."/>
            <person name="Peto M."/>
            <person name="Grant D."/>
            <person name="Shu S."/>
            <person name="Goodstein D."/>
            <person name="Barry K."/>
            <person name="Futrell-Griggs M."/>
            <person name="Abernathy B."/>
            <person name="Du J."/>
            <person name="Tian Z."/>
            <person name="Zhu L."/>
            <person name="Gill N."/>
            <person name="Joshi T."/>
            <person name="Libault M."/>
            <person name="Sethuraman A."/>
            <person name="Zhang X."/>
            <person name="Shinozaki K."/>
            <person name="Nguyen H."/>
            <person name="Wing R."/>
            <person name="Cregan P."/>
            <person name="Specht J."/>
            <person name="Grimwood J."/>
            <person name="Rokhsar D."/>
            <person name="Stacey G."/>
            <person name="Shoemaker R."/>
            <person name="Jackson S."/>
        </authorList>
    </citation>
    <scope>NUCLEOTIDE SEQUENCE</scope>
    <source>
        <tissue evidence="2">Callus</tissue>
    </source>
</reference>
<evidence type="ECO:0000313" key="3">
    <source>
        <dbReference type="EnsemblPlants" id="KRH10650"/>
    </source>
</evidence>
<proteinExistence type="predicted"/>
<name>A0A0R0FWN4_SOYBN</name>
<reference evidence="3" key="2">
    <citation type="submission" date="2018-02" db="UniProtKB">
        <authorList>
            <consortium name="EnsemblPlants"/>
        </authorList>
    </citation>
    <scope>IDENTIFICATION</scope>
    <source>
        <strain evidence="3">Williams 82</strain>
    </source>
</reference>
<dbReference type="EnsemblPlants" id="KRH10650">
    <property type="protein sequence ID" value="KRH10650"/>
    <property type="gene ID" value="GLYMA_15G060500"/>
</dbReference>
<keyword evidence="4" id="KW-1185">Reference proteome</keyword>
<protein>
    <submittedName>
        <fullName evidence="2 3">Uncharacterized protein</fullName>
    </submittedName>
</protein>
<feature type="region of interest" description="Disordered" evidence="1">
    <location>
        <begin position="1"/>
        <end position="35"/>
    </location>
</feature>
<reference evidence="2 3" key="1">
    <citation type="journal article" date="2010" name="Nature">
        <title>Genome sequence of the palaeopolyploid soybean.</title>
        <authorList>
            <person name="Schmutz J."/>
            <person name="Cannon S.B."/>
            <person name="Schlueter J."/>
            <person name="Ma J."/>
            <person name="Mitros T."/>
            <person name="Nelson W."/>
            <person name="Hyten D.L."/>
            <person name="Song Q."/>
            <person name="Thelen J.J."/>
            <person name="Cheng J."/>
            <person name="Xu D."/>
            <person name="Hellsten U."/>
            <person name="May G.D."/>
            <person name="Yu Y."/>
            <person name="Sakurai T."/>
            <person name="Umezawa T."/>
            <person name="Bhattacharyya M.K."/>
            <person name="Sandhu D."/>
            <person name="Valliyodan B."/>
            <person name="Lindquist E."/>
            <person name="Peto M."/>
            <person name="Grant D."/>
            <person name="Shu S."/>
            <person name="Goodstein D."/>
            <person name="Barry K."/>
            <person name="Futrell-Griggs M."/>
            <person name="Abernathy B."/>
            <person name="Du J."/>
            <person name="Tian Z."/>
            <person name="Zhu L."/>
            <person name="Gill N."/>
            <person name="Joshi T."/>
            <person name="Libault M."/>
            <person name="Sethuraman A."/>
            <person name="Zhang X.-C."/>
            <person name="Shinozaki K."/>
            <person name="Nguyen H.T."/>
            <person name="Wing R.A."/>
            <person name="Cregan P."/>
            <person name="Specht J."/>
            <person name="Grimwood J."/>
            <person name="Rokhsar D."/>
            <person name="Stacey G."/>
            <person name="Shoemaker R.C."/>
            <person name="Jackson S.A."/>
        </authorList>
    </citation>
    <scope>NUCLEOTIDE SEQUENCE [LARGE SCALE GENOMIC DNA]</scope>
    <source>
        <strain evidence="3">cv. Williams 82</strain>
        <tissue evidence="2">Callus</tissue>
    </source>
</reference>